<dbReference type="SUPFAM" id="SSF82784">
    <property type="entry name" value="OsmC-like"/>
    <property type="match status" value="1"/>
</dbReference>
<keyword evidence="3" id="KW-1185">Reference proteome</keyword>
<dbReference type="Gene3D" id="3.30.300.20">
    <property type="match status" value="1"/>
</dbReference>
<dbReference type="Proteomes" id="UP001271769">
    <property type="component" value="Unassembled WGS sequence"/>
</dbReference>
<dbReference type="InterPro" id="IPR015946">
    <property type="entry name" value="KH_dom-like_a/b"/>
</dbReference>
<evidence type="ECO:0000313" key="2">
    <source>
        <dbReference type="EMBL" id="MDY0871688.1"/>
    </source>
</evidence>
<dbReference type="SUPFAM" id="SSF53474">
    <property type="entry name" value="alpha/beta-Hydrolases"/>
    <property type="match status" value="1"/>
</dbReference>
<gene>
    <name evidence="2" type="ORF">SMD31_07130</name>
</gene>
<protein>
    <submittedName>
        <fullName evidence="2">Bifunctional alpha/beta hydrolase/OsmC family protein</fullName>
    </submittedName>
</protein>
<name>A0ABU5DWK2_9PROT</name>
<dbReference type="InterPro" id="IPR003718">
    <property type="entry name" value="OsmC/Ohr_fam"/>
</dbReference>
<dbReference type="Pfam" id="PF02566">
    <property type="entry name" value="OsmC"/>
    <property type="match status" value="1"/>
</dbReference>
<evidence type="ECO:0000313" key="3">
    <source>
        <dbReference type="Proteomes" id="UP001271769"/>
    </source>
</evidence>
<reference evidence="2 3" key="1">
    <citation type="journal article" date="2013" name="Antonie Van Leeuwenhoek">
        <title>Dongia rigui sp. nov., isolated from freshwater of a large wetland in Korea.</title>
        <authorList>
            <person name="Baik K.S."/>
            <person name="Hwang Y.M."/>
            <person name="Choi J.S."/>
            <person name="Kwon J."/>
            <person name="Seong C.N."/>
        </authorList>
    </citation>
    <scope>NUCLEOTIDE SEQUENCE [LARGE SCALE GENOMIC DNA]</scope>
    <source>
        <strain evidence="2 3">04SU4-P</strain>
    </source>
</reference>
<dbReference type="InterPro" id="IPR000073">
    <property type="entry name" value="AB_hydrolase_1"/>
</dbReference>
<feature type="domain" description="AB hydrolase-1" evidence="1">
    <location>
        <begin position="32"/>
        <end position="298"/>
    </location>
</feature>
<dbReference type="GO" id="GO:0016787">
    <property type="term" value="F:hydrolase activity"/>
    <property type="evidence" value="ECO:0007669"/>
    <property type="project" value="UniProtKB-KW"/>
</dbReference>
<dbReference type="InterPro" id="IPR029058">
    <property type="entry name" value="AB_hydrolase_fold"/>
</dbReference>
<dbReference type="Pfam" id="PF12697">
    <property type="entry name" value="Abhydrolase_6"/>
    <property type="match status" value="1"/>
</dbReference>
<proteinExistence type="predicted"/>
<evidence type="ECO:0000259" key="1">
    <source>
        <dbReference type="Pfam" id="PF12697"/>
    </source>
</evidence>
<dbReference type="PANTHER" id="PTHR39624:SF2">
    <property type="entry name" value="OSMC-LIKE PROTEIN"/>
    <property type="match status" value="1"/>
</dbReference>
<dbReference type="Gene3D" id="3.40.50.1820">
    <property type="entry name" value="alpha/beta hydrolase"/>
    <property type="match status" value="1"/>
</dbReference>
<dbReference type="EMBL" id="JAXCLX010000001">
    <property type="protein sequence ID" value="MDY0871688.1"/>
    <property type="molecule type" value="Genomic_DNA"/>
</dbReference>
<accession>A0ABU5DWK2</accession>
<sequence length="401" mass="42801">MATAPFDFRSADGHHLSGRLDLPDGAPRAYALFAHCFTCTKQSIAAVRIARSLTQRGIGVLRFDFTGLGESEGDFADSTFSGNVRDVVAAAAGMAEKGMVPRLLIGHSLGGAAVLAAAGDIASVAAVAVIGAPFDVKHVTLQFGDRLPELMEKGEAEVDLGGRPFNMRRSFIDDLDRHDQKSRIADLRRALLVLHSPVDQTVGAENAGAIFQAAKHPKSFVSLDTADHLLTRPSDAAYAADVISAWASRYLGADLATGSEWAEEMPEKNVVVEETGGGKFQVAVKTGHSRFIADEPKDVGGLGSGPSPHQLVAAGLGACTTMTLRMYAERKGWPVAHIRTEVRHVTEKGTTPPDLFTRDITISGDLDAEMRQRLIEIAEKCPVHKTLTAGARITTRESGRN</sequence>
<dbReference type="InterPro" id="IPR036102">
    <property type="entry name" value="OsmC/Ohrsf"/>
</dbReference>
<organism evidence="2 3">
    <name type="scientific">Dongia rigui</name>
    <dbReference type="NCBI Taxonomy" id="940149"/>
    <lineage>
        <taxon>Bacteria</taxon>
        <taxon>Pseudomonadati</taxon>
        <taxon>Pseudomonadota</taxon>
        <taxon>Alphaproteobacteria</taxon>
        <taxon>Rhodospirillales</taxon>
        <taxon>Dongiaceae</taxon>
        <taxon>Dongia</taxon>
    </lineage>
</organism>
<dbReference type="RefSeq" id="WP_320500118.1">
    <property type="nucleotide sequence ID" value="NZ_JAXCLX010000001.1"/>
</dbReference>
<comment type="caution">
    <text evidence="2">The sequence shown here is derived from an EMBL/GenBank/DDBJ whole genome shotgun (WGS) entry which is preliminary data.</text>
</comment>
<keyword evidence="2" id="KW-0378">Hydrolase</keyword>
<dbReference type="PANTHER" id="PTHR39624">
    <property type="entry name" value="PROTEIN INVOLVED IN RIMO-MEDIATED BETA-METHYLTHIOLATION OF RIBOSOMAL PROTEIN S12 YCAO"/>
    <property type="match status" value="1"/>
</dbReference>